<dbReference type="Proteomes" id="UP000318667">
    <property type="component" value="Unassembled WGS sequence"/>
</dbReference>
<sequence>MLSKQKEAIEKARKEGKLEDLQVPKPSTSTVISSYHTEQVPPESTMFHKLN</sequence>
<accession>A0A562J6V7</accession>
<dbReference type="EMBL" id="VLKI01000026">
    <property type="protein sequence ID" value="TWH78899.1"/>
    <property type="molecule type" value="Genomic_DNA"/>
</dbReference>
<feature type="region of interest" description="Disordered" evidence="1">
    <location>
        <begin position="1"/>
        <end position="51"/>
    </location>
</feature>
<name>A0A562J6V7_9BACI</name>
<feature type="compositionally biased region" description="Basic and acidic residues" evidence="1">
    <location>
        <begin position="1"/>
        <end position="22"/>
    </location>
</feature>
<proteinExistence type="predicted"/>
<feature type="compositionally biased region" description="Polar residues" evidence="1">
    <location>
        <begin position="25"/>
        <end position="37"/>
    </location>
</feature>
<gene>
    <name evidence="2" type="ORF">IQ19_05098</name>
</gene>
<keyword evidence="3" id="KW-1185">Reference proteome</keyword>
<dbReference type="AlphaFoldDB" id="A0A562J6V7"/>
<protein>
    <submittedName>
        <fullName evidence="2">Uncharacterized protein</fullName>
    </submittedName>
</protein>
<organism evidence="2 3">
    <name type="scientific">Cytobacillus oceanisediminis</name>
    <dbReference type="NCBI Taxonomy" id="665099"/>
    <lineage>
        <taxon>Bacteria</taxon>
        <taxon>Bacillati</taxon>
        <taxon>Bacillota</taxon>
        <taxon>Bacilli</taxon>
        <taxon>Bacillales</taxon>
        <taxon>Bacillaceae</taxon>
        <taxon>Cytobacillus</taxon>
    </lineage>
</organism>
<evidence type="ECO:0000313" key="3">
    <source>
        <dbReference type="Proteomes" id="UP000318667"/>
    </source>
</evidence>
<comment type="caution">
    <text evidence="2">The sequence shown here is derived from an EMBL/GenBank/DDBJ whole genome shotgun (WGS) entry which is preliminary data.</text>
</comment>
<reference evidence="2 3" key="1">
    <citation type="journal article" date="2015" name="Stand. Genomic Sci.">
        <title>Genomic Encyclopedia of Bacterial and Archaeal Type Strains, Phase III: the genomes of soil and plant-associated and newly described type strains.</title>
        <authorList>
            <person name="Whitman W.B."/>
            <person name="Woyke T."/>
            <person name="Klenk H.P."/>
            <person name="Zhou Y."/>
            <person name="Lilburn T.G."/>
            <person name="Beck B.J."/>
            <person name="De Vos P."/>
            <person name="Vandamme P."/>
            <person name="Eisen J.A."/>
            <person name="Garrity G."/>
            <person name="Hugenholtz P."/>
            <person name="Kyrpides N.C."/>
        </authorList>
    </citation>
    <scope>NUCLEOTIDE SEQUENCE [LARGE SCALE GENOMIC DNA]</scope>
    <source>
        <strain evidence="2 3">CGMCC 1.10115</strain>
    </source>
</reference>
<evidence type="ECO:0000256" key="1">
    <source>
        <dbReference type="SAM" id="MobiDB-lite"/>
    </source>
</evidence>
<evidence type="ECO:0000313" key="2">
    <source>
        <dbReference type="EMBL" id="TWH78899.1"/>
    </source>
</evidence>